<keyword evidence="2" id="KW-1185">Reference proteome</keyword>
<name>A0A8H5BA25_9AGAR</name>
<proteinExistence type="predicted"/>
<gene>
    <name evidence="1" type="ORF">D9619_008336</name>
</gene>
<comment type="caution">
    <text evidence="1">The sequence shown here is derived from an EMBL/GenBank/DDBJ whole genome shotgun (WGS) entry which is preliminary data.</text>
</comment>
<evidence type="ECO:0000313" key="1">
    <source>
        <dbReference type="EMBL" id="KAF5319534.1"/>
    </source>
</evidence>
<organism evidence="1 2">
    <name type="scientific">Psilocybe cf. subviscida</name>
    <dbReference type="NCBI Taxonomy" id="2480587"/>
    <lineage>
        <taxon>Eukaryota</taxon>
        <taxon>Fungi</taxon>
        <taxon>Dikarya</taxon>
        <taxon>Basidiomycota</taxon>
        <taxon>Agaricomycotina</taxon>
        <taxon>Agaricomycetes</taxon>
        <taxon>Agaricomycetidae</taxon>
        <taxon>Agaricales</taxon>
        <taxon>Agaricineae</taxon>
        <taxon>Strophariaceae</taxon>
        <taxon>Psilocybe</taxon>
    </lineage>
</organism>
<sequence length="108" mass="11921">MRLLPRFLVVDPHFYGFKTLHLHAYSPPVSMSRRSLSLTQEALWMTSPGTPRTVLTDASIPHIPPSVPDSHVLVLASLLLLASNQTPMQASLWSLSGREGGGTPRFQF</sequence>
<dbReference type="EMBL" id="JAACJJ010000029">
    <property type="protein sequence ID" value="KAF5319534.1"/>
    <property type="molecule type" value="Genomic_DNA"/>
</dbReference>
<dbReference type="Proteomes" id="UP000567179">
    <property type="component" value="Unassembled WGS sequence"/>
</dbReference>
<protein>
    <submittedName>
        <fullName evidence="1">Uncharacterized protein</fullName>
    </submittedName>
</protein>
<accession>A0A8H5BA25</accession>
<evidence type="ECO:0000313" key="2">
    <source>
        <dbReference type="Proteomes" id="UP000567179"/>
    </source>
</evidence>
<dbReference type="AlphaFoldDB" id="A0A8H5BA25"/>
<reference evidence="1 2" key="1">
    <citation type="journal article" date="2020" name="ISME J.">
        <title>Uncovering the hidden diversity of litter-decomposition mechanisms in mushroom-forming fungi.</title>
        <authorList>
            <person name="Floudas D."/>
            <person name="Bentzer J."/>
            <person name="Ahren D."/>
            <person name="Johansson T."/>
            <person name="Persson P."/>
            <person name="Tunlid A."/>
        </authorList>
    </citation>
    <scope>NUCLEOTIDE SEQUENCE [LARGE SCALE GENOMIC DNA]</scope>
    <source>
        <strain evidence="1 2">CBS 101986</strain>
    </source>
</reference>